<accession>A0AAV7NVL2</accession>
<gene>
    <name evidence="2" type="ORF">NDU88_007004</name>
</gene>
<dbReference type="AlphaFoldDB" id="A0AAV7NVL2"/>
<evidence type="ECO:0000313" key="2">
    <source>
        <dbReference type="EMBL" id="KAJ1118817.1"/>
    </source>
</evidence>
<dbReference type="Proteomes" id="UP001066276">
    <property type="component" value="Chromosome 8"/>
</dbReference>
<dbReference type="Gene3D" id="3.30.70.1820">
    <property type="entry name" value="L1 transposable element, RRM domain"/>
    <property type="match status" value="1"/>
</dbReference>
<organism evidence="2 3">
    <name type="scientific">Pleurodeles waltl</name>
    <name type="common">Iberian ribbed newt</name>
    <dbReference type="NCBI Taxonomy" id="8319"/>
    <lineage>
        <taxon>Eukaryota</taxon>
        <taxon>Metazoa</taxon>
        <taxon>Chordata</taxon>
        <taxon>Craniata</taxon>
        <taxon>Vertebrata</taxon>
        <taxon>Euteleostomi</taxon>
        <taxon>Amphibia</taxon>
        <taxon>Batrachia</taxon>
        <taxon>Caudata</taxon>
        <taxon>Salamandroidea</taxon>
        <taxon>Salamandridae</taxon>
        <taxon>Pleurodelinae</taxon>
        <taxon>Pleurodeles</taxon>
    </lineage>
</organism>
<evidence type="ECO:0000313" key="3">
    <source>
        <dbReference type="Proteomes" id="UP001066276"/>
    </source>
</evidence>
<proteinExistence type="predicted"/>
<comment type="caution">
    <text evidence="2">The sequence shown here is derived from an EMBL/GenBank/DDBJ whole genome shotgun (WGS) entry which is preliminary data.</text>
</comment>
<keyword evidence="1" id="KW-0175">Coiled coil</keyword>
<feature type="coiled-coil region" evidence="1">
    <location>
        <begin position="27"/>
        <end position="61"/>
    </location>
</feature>
<reference evidence="2" key="1">
    <citation type="journal article" date="2022" name="bioRxiv">
        <title>Sequencing and chromosome-scale assembly of the giantPleurodeles waltlgenome.</title>
        <authorList>
            <person name="Brown T."/>
            <person name="Elewa A."/>
            <person name="Iarovenko S."/>
            <person name="Subramanian E."/>
            <person name="Araus A.J."/>
            <person name="Petzold A."/>
            <person name="Susuki M."/>
            <person name="Suzuki K.-i.T."/>
            <person name="Hayashi T."/>
            <person name="Toyoda A."/>
            <person name="Oliveira C."/>
            <person name="Osipova E."/>
            <person name="Leigh N.D."/>
            <person name="Simon A."/>
            <person name="Yun M.H."/>
        </authorList>
    </citation>
    <scope>NUCLEOTIDE SEQUENCE</scope>
    <source>
        <strain evidence="2">20211129_DDA</strain>
        <tissue evidence="2">Liver</tissue>
    </source>
</reference>
<dbReference type="EMBL" id="JANPWB010000012">
    <property type="protein sequence ID" value="KAJ1118817.1"/>
    <property type="molecule type" value="Genomic_DNA"/>
</dbReference>
<name>A0AAV7NVL2_PLEWA</name>
<protein>
    <submittedName>
        <fullName evidence="2">Uncharacterized protein</fullName>
    </submittedName>
</protein>
<sequence>MVAIQDQHGLLEPKLDAVTVDLLRADLKKFQLKITNTETDISRLQSTSKRLEDQVQFLTVEHKKIMACLEDQEGKAWKINIRVVGVLEGTEGPSVKLFLETLIVDSLYPKRLSKFFTVEQAHRASVSNLRPQDPPEELHCRNV</sequence>
<evidence type="ECO:0000256" key="1">
    <source>
        <dbReference type="SAM" id="Coils"/>
    </source>
</evidence>
<keyword evidence="3" id="KW-1185">Reference proteome</keyword>